<keyword evidence="3" id="KW-1185">Reference proteome</keyword>
<reference evidence="2 3" key="1">
    <citation type="journal article" date="2018" name="G3 (Bethesda)">
        <title>Phylogenetic and Phylogenomic Definition of Rhizopus Species.</title>
        <authorList>
            <person name="Gryganskyi A.P."/>
            <person name="Golan J."/>
            <person name="Dolatabadi S."/>
            <person name="Mondo S."/>
            <person name="Robb S."/>
            <person name="Idnurm A."/>
            <person name="Muszewska A."/>
            <person name="Steczkiewicz K."/>
            <person name="Masonjones S."/>
            <person name="Liao H.L."/>
            <person name="Gajdeczka M.T."/>
            <person name="Anike F."/>
            <person name="Vuek A."/>
            <person name="Anishchenko I.M."/>
            <person name="Voigt K."/>
            <person name="de Hoog G.S."/>
            <person name="Smith M.E."/>
            <person name="Heitman J."/>
            <person name="Vilgalys R."/>
            <person name="Stajich J.E."/>
        </authorList>
    </citation>
    <scope>NUCLEOTIDE SEQUENCE [LARGE SCALE GENOMIC DNA]</scope>
    <source>
        <strain evidence="2 3">LSU 92-RS-03</strain>
    </source>
</reference>
<dbReference type="AlphaFoldDB" id="A0A367IJI4"/>
<feature type="compositionally biased region" description="Low complexity" evidence="1">
    <location>
        <begin position="7"/>
        <end position="16"/>
    </location>
</feature>
<dbReference type="Proteomes" id="UP000253551">
    <property type="component" value="Unassembled WGS sequence"/>
</dbReference>
<feature type="region of interest" description="Disordered" evidence="1">
    <location>
        <begin position="1"/>
        <end position="39"/>
    </location>
</feature>
<feature type="non-terminal residue" evidence="2">
    <location>
        <position position="132"/>
    </location>
</feature>
<sequence>IPHLRRTATTAETTSSVNTRKGPPIIESTASTLSTSSPTSSTLFSSIILDELSFSPPPMEDRLLFNSIDMSAQFYEFQLDVQNRLREDAASIIEEYMQHMLAFSSVLLLKPARTHEDLHKHIDLSTCEGLCR</sequence>
<comment type="caution">
    <text evidence="2">The sequence shown here is derived from an EMBL/GenBank/DDBJ whole genome shotgun (WGS) entry which is preliminary data.</text>
</comment>
<feature type="non-terminal residue" evidence="2">
    <location>
        <position position="1"/>
    </location>
</feature>
<feature type="compositionally biased region" description="Low complexity" evidence="1">
    <location>
        <begin position="28"/>
        <end position="39"/>
    </location>
</feature>
<dbReference type="OrthoDB" id="2289025at2759"/>
<protein>
    <submittedName>
        <fullName evidence="2">Uncharacterized protein</fullName>
    </submittedName>
</protein>
<evidence type="ECO:0000313" key="3">
    <source>
        <dbReference type="Proteomes" id="UP000253551"/>
    </source>
</evidence>
<accession>A0A367IJI4</accession>
<gene>
    <name evidence="2" type="ORF">CU098_004391</name>
</gene>
<organism evidence="2 3">
    <name type="scientific">Rhizopus stolonifer</name>
    <name type="common">Rhizopus nigricans</name>
    <dbReference type="NCBI Taxonomy" id="4846"/>
    <lineage>
        <taxon>Eukaryota</taxon>
        <taxon>Fungi</taxon>
        <taxon>Fungi incertae sedis</taxon>
        <taxon>Mucoromycota</taxon>
        <taxon>Mucoromycotina</taxon>
        <taxon>Mucoromycetes</taxon>
        <taxon>Mucorales</taxon>
        <taxon>Mucorineae</taxon>
        <taxon>Rhizopodaceae</taxon>
        <taxon>Rhizopus</taxon>
    </lineage>
</organism>
<proteinExistence type="predicted"/>
<name>A0A367IJI4_RHIST</name>
<dbReference type="EMBL" id="PJQM01007699">
    <property type="protein sequence ID" value="RCH77832.1"/>
    <property type="molecule type" value="Genomic_DNA"/>
</dbReference>
<evidence type="ECO:0000256" key="1">
    <source>
        <dbReference type="SAM" id="MobiDB-lite"/>
    </source>
</evidence>
<evidence type="ECO:0000313" key="2">
    <source>
        <dbReference type="EMBL" id="RCH77832.1"/>
    </source>
</evidence>